<comment type="caution">
    <text evidence="2">The sequence shown here is derived from an EMBL/GenBank/DDBJ whole genome shotgun (WGS) entry which is preliminary data.</text>
</comment>
<dbReference type="Proteomes" id="UP000887226">
    <property type="component" value="Unassembled WGS sequence"/>
</dbReference>
<reference evidence="2" key="1">
    <citation type="journal article" date="2021" name="IMA Fungus">
        <title>Genomic characterization of three marine fungi, including Emericellopsis atlantica sp. nov. with signatures of a generalist lifestyle and marine biomass degradation.</title>
        <authorList>
            <person name="Hagestad O.C."/>
            <person name="Hou L."/>
            <person name="Andersen J.H."/>
            <person name="Hansen E.H."/>
            <person name="Altermark B."/>
            <person name="Li C."/>
            <person name="Kuhnert E."/>
            <person name="Cox R.J."/>
            <person name="Crous P.W."/>
            <person name="Spatafora J.W."/>
            <person name="Lail K."/>
            <person name="Amirebrahimi M."/>
            <person name="Lipzen A."/>
            <person name="Pangilinan J."/>
            <person name="Andreopoulos W."/>
            <person name="Hayes R.D."/>
            <person name="Ng V."/>
            <person name="Grigoriev I.V."/>
            <person name="Jackson S.A."/>
            <person name="Sutton T.D.S."/>
            <person name="Dobson A.D.W."/>
            <person name="Rama T."/>
        </authorList>
    </citation>
    <scope>NUCLEOTIDE SEQUENCE</scope>
    <source>
        <strain evidence="2">TRa3180A</strain>
    </source>
</reference>
<organism evidence="2 3">
    <name type="scientific">Calycina marina</name>
    <dbReference type="NCBI Taxonomy" id="1763456"/>
    <lineage>
        <taxon>Eukaryota</taxon>
        <taxon>Fungi</taxon>
        <taxon>Dikarya</taxon>
        <taxon>Ascomycota</taxon>
        <taxon>Pezizomycotina</taxon>
        <taxon>Leotiomycetes</taxon>
        <taxon>Helotiales</taxon>
        <taxon>Pezizellaceae</taxon>
        <taxon>Calycina</taxon>
    </lineage>
</organism>
<gene>
    <name evidence="2" type="ORF">BJ878DRAFT_538638</name>
</gene>
<name>A0A9P8CIR6_9HELO</name>
<feature type="region of interest" description="Disordered" evidence="1">
    <location>
        <begin position="51"/>
        <end position="70"/>
    </location>
</feature>
<evidence type="ECO:0000256" key="1">
    <source>
        <dbReference type="SAM" id="MobiDB-lite"/>
    </source>
</evidence>
<proteinExistence type="predicted"/>
<dbReference type="EMBL" id="MU253755">
    <property type="protein sequence ID" value="KAG9248130.1"/>
    <property type="molecule type" value="Genomic_DNA"/>
</dbReference>
<keyword evidence="3" id="KW-1185">Reference proteome</keyword>
<evidence type="ECO:0000313" key="3">
    <source>
        <dbReference type="Proteomes" id="UP000887226"/>
    </source>
</evidence>
<evidence type="ECO:0000313" key="2">
    <source>
        <dbReference type="EMBL" id="KAG9248130.1"/>
    </source>
</evidence>
<sequence>MAPSVSVSVLMAHHQSSITSSSDTVIVASLAFPLSLPMLLSSRHSAVVPIPSPRESQASELAPGSAVDLL</sequence>
<dbReference type="AlphaFoldDB" id="A0A9P8CIR6"/>
<accession>A0A9P8CIR6</accession>
<protein>
    <submittedName>
        <fullName evidence="2">Uncharacterized protein</fullName>
    </submittedName>
</protein>